<comment type="caution">
    <text evidence="3">The sequence shown here is derived from an EMBL/GenBank/DDBJ whole genome shotgun (WGS) entry which is preliminary data.</text>
</comment>
<keyword evidence="4" id="KW-1185">Reference proteome</keyword>
<keyword evidence="2" id="KW-0472">Membrane</keyword>
<evidence type="ECO:0000256" key="2">
    <source>
        <dbReference type="SAM" id="Phobius"/>
    </source>
</evidence>
<feature type="transmembrane region" description="Helical" evidence="2">
    <location>
        <begin position="47"/>
        <end position="71"/>
    </location>
</feature>
<feature type="compositionally biased region" description="Polar residues" evidence="1">
    <location>
        <begin position="172"/>
        <end position="197"/>
    </location>
</feature>
<dbReference type="EMBL" id="CAWYQH010000001">
    <property type="protein sequence ID" value="CAK8671142.1"/>
    <property type="molecule type" value="Genomic_DNA"/>
</dbReference>
<name>A0ABP0EUZ1_CLALP</name>
<gene>
    <name evidence="3" type="ORF">CVLEPA_LOCUS161</name>
</gene>
<feature type="region of interest" description="Disordered" evidence="1">
    <location>
        <begin position="160"/>
        <end position="217"/>
    </location>
</feature>
<keyword evidence="2" id="KW-1133">Transmembrane helix</keyword>
<feature type="transmembrane region" description="Helical" evidence="2">
    <location>
        <begin position="77"/>
        <end position="96"/>
    </location>
</feature>
<evidence type="ECO:0000313" key="3">
    <source>
        <dbReference type="EMBL" id="CAK8671142.1"/>
    </source>
</evidence>
<accession>A0ABP0EUZ1</accession>
<organism evidence="3 4">
    <name type="scientific">Clavelina lepadiformis</name>
    <name type="common">Light-bulb sea squirt</name>
    <name type="synonym">Ascidia lepadiformis</name>
    <dbReference type="NCBI Taxonomy" id="159417"/>
    <lineage>
        <taxon>Eukaryota</taxon>
        <taxon>Metazoa</taxon>
        <taxon>Chordata</taxon>
        <taxon>Tunicata</taxon>
        <taxon>Ascidiacea</taxon>
        <taxon>Aplousobranchia</taxon>
        <taxon>Clavelinidae</taxon>
        <taxon>Clavelina</taxon>
    </lineage>
</organism>
<evidence type="ECO:0000256" key="1">
    <source>
        <dbReference type="SAM" id="MobiDB-lite"/>
    </source>
</evidence>
<proteinExistence type="predicted"/>
<dbReference type="Proteomes" id="UP001642483">
    <property type="component" value="Unassembled WGS sequence"/>
</dbReference>
<sequence>MTFNYFEMLNKNRPWLKACQLRKNTTRRTTTFFFDSRTFQINTHMGFAIALAVLTGISFISGAIVVATPYVDLTSKVLVSLTTVITFVSFVLLIVSSSYACCGINKFGCCGGSCNQNTAGVGSHQVTYQQTVSTQQPLLVQSVQPGQPPHNNFVQVAPMMGQQPGTPVPMQTHATTSHGTSGQLLDASAVQQKQQEALDSAQLPPEGGQDYPPPYSL</sequence>
<protein>
    <submittedName>
        <fullName evidence="3">Uncharacterized protein</fullName>
    </submittedName>
</protein>
<evidence type="ECO:0000313" key="4">
    <source>
        <dbReference type="Proteomes" id="UP001642483"/>
    </source>
</evidence>
<keyword evidence="2" id="KW-0812">Transmembrane</keyword>
<reference evidence="3 4" key="1">
    <citation type="submission" date="2024-02" db="EMBL/GenBank/DDBJ databases">
        <authorList>
            <person name="Daric V."/>
            <person name="Darras S."/>
        </authorList>
    </citation>
    <scope>NUCLEOTIDE SEQUENCE [LARGE SCALE GENOMIC DNA]</scope>
</reference>